<name>A0A8S5SV60_9CAUD</name>
<evidence type="ECO:0000313" key="1">
    <source>
        <dbReference type="EMBL" id="DAF54940.1"/>
    </source>
</evidence>
<protein>
    <submittedName>
        <fullName evidence="1">Uncharacterized protein</fullName>
    </submittedName>
</protein>
<sequence length="74" mass="8576">MLIKKNFSVVFEAGTPPVRFREEYFLPVRTEEEQTDHSTLHQAAKGAIAKDLGIMRCEVRILKIMEIHNHLIVE</sequence>
<accession>A0A8S5SV60</accession>
<proteinExistence type="predicted"/>
<reference evidence="1" key="1">
    <citation type="journal article" date="2021" name="Proc. Natl. Acad. Sci. U.S.A.">
        <title>A Catalog of Tens of Thousands of Viruses from Human Metagenomes Reveals Hidden Associations with Chronic Diseases.</title>
        <authorList>
            <person name="Tisza M.J."/>
            <person name="Buck C.B."/>
        </authorList>
    </citation>
    <scope>NUCLEOTIDE SEQUENCE</scope>
    <source>
        <strain evidence="1">CtHOG1</strain>
    </source>
</reference>
<dbReference type="EMBL" id="BK032683">
    <property type="protein sequence ID" value="DAF54940.1"/>
    <property type="molecule type" value="Genomic_DNA"/>
</dbReference>
<organism evidence="1">
    <name type="scientific">Siphoviridae sp. ctHOG1</name>
    <dbReference type="NCBI Taxonomy" id="2827829"/>
    <lineage>
        <taxon>Viruses</taxon>
        <taxon>Duplodnaviria</taxon>
        <taxon>Heunggongvirae</taxon>
        <taxon>Uroviricota</taxon>
        <taxon>Caudoviricetes</taxon>
    </lineage>
</organism>